<comment type="caution">
    <text evidence="3">Lacks conserved residue(s) required for the propagation of feature annotation.</text>
</comment>
<comment type="caution">
    <text evidence="4">The sequence shown here is derived from an EMBL/GenBank/DDBJ whole genome shotgun (WGS) entry which is preliminary data.</text>
</comment>
<comment type="subcellular location">
    <subcellularLocation>
        <location evidence="3">Cytoplasm</location>
    </subcellularLocation>
</comment>
<keyword evidence="5" id="KW-1185">Reference proteome</keyword>
<keyword evidence="2 3" id="KW-0501">Molybdenum cofactor biosynthesis</keyword>
<accession>A0A923KSJ5</accession>
<sequence>MQPDQPVTEEVDGLPPSLTVTVQRVRYAEPGMQAVSDQVAQEVPVALVYNGISHAVMMASPSDLEDFARGFSLSEGVVSRVQQIYDIRILQQHQPAGLVLEIQIAAECVDQLKRQKRQLAGRTGCGLCGIDSLAALPQSCVQVSAGPPIPLTALQAALRQMPALQVQNAVTGALHAAAFASLDGQITMLREDVGRHNALDKLTGALAQHWRHVPRPDGFVLLSSRASYELVQKTAVANIRLMVCLSAPTALALQLAQEAGICLIGFARHSGLVIYTHPEAVLLSDD</sequence>
<proteinExistence type="inferred from homology"/>
<reference evidence="4" key="1">
    <citation type="submission" date="2020-08" db="EMBL/GenBank/DDBJ databases">
        <title>Novel species isolated from subtropical streams in China.</title>
        <authorList>
            <person name="Lu H."/>
        </authorList>
    </citation>
    <scope>NUCLEOTIDE SEQUENCE</scope>
    <source>
        <strain evidence="4">CY7W</strain>
    </source>
</reference>
<organism evidence="4 5">
    <name type="scientific">Undibacterium rugosum</name>
    <dbReference type="NCBI Taxonomy" id="2762291"/>
    <lineage>
        <taxon>Bacteria</taxon>
        <taxon>Pseudomonadati</taxon>
        <taxon>Pseudomonadota</taxon>
        <taxon>Betaproteobacteria</taxon>
        <taxon>Burkholderiales</taxon>
        <taxon>Oxalobacteraceae</taxon>
        <taxon>Undibacterium</taxon>
    </lineage>
</organism>
<feature type="active site" description="Cysteine persulfide intermediate" evidence="3">
    <location>
        <position position="125"/>
    </location>
</feature>
<evidence type="ECO:0000256" key="2">
    <source>
        <dbReference type="ARBA" id="ARBA00023150"/>
    </source>
</evidence>
<dbReference type="InterPro" id="IPR003786">
    <property type="entry name" value="FdhD"/>
</dbReference>
<dbReference type="Gene3D" id="3.40.140.10">
    <property type="entry name" value="Cytidine Deaminase, domain 2"/>
    <property type="match status" value="1"/>
</dbReference>
<gene>
    <name evidence="3 4" type="primary">fdhD</name>
    <name evidence="4" type="ORF">H8K47_06470</name>
</gene>
<dbReference type="GO" id="GO:0005737">
    <property type="term" value="C:cytoplasm"/>
    <property type="evidence" value="ECO:0007669"/>
    <property type="project" value="UniProtKB-SubCell"/>
</dbReference>
<dbReference type="Pfam" id="PF02634">
    <property type="entry name" value="FdhD-NarQ"/>
    <property type="match status" value="1"/>
</dbReference>
<dbReference type="SUPFAM" id="SSF53927">
    <property type="entry name" value="Cytidine deaminase-like"/>
    <property type="match status" value="1"/>
</dbReference>
<dbReference type="InterPro" id="IPR016193">
    <property type="entry name" value="Cytidine_deaminase-like"/>
</dbReference>
<evidence type="ECO:0000313" key="5">
    <source>
        <dbReference type="Proteomes" id="UP000612361"/>
    </source>
</evidence>
<protein>
    <recommendedName>
        <fullName evidence="3">Sulfur carrier protein FdhD</fullName>
    </recommendedName>
</protein>
<dbReference type="HAMAP" id="MF_00187">
    <property type="entry name" value="FdhD"/>
    <property type="match status" value="1"/>
</dbReference>
<name>A0A923KSJ5_9BURK</name>
<comment type="function">
    <text evidence="3">Required for formate dehydrogenase (FDH) activity. Acts as a sulfur carrier protein that transfers sulfur from IscS to the molybdenum cofactor prior to its insertion into FDH.</text>
</comment>
<dbReference type="PANTHER" id="PTHR30592">
    <property type="entry name" value="FORMATE DEHYDROGENASE"/>
    <property type="match status" value="1"/>
</dbReference>
<dbReference type="GO" id="GO:0097163">
    <property type="term" value="F:sulfur carrier activity"/>
    <property type="evidence" value="ECO:0007669"/>
    <property type="project" value="UniProtKB-UniRule"/>
</dbReference>
<evidence type="ECO:0000256" key="3">
    <source>
        <dbReference type="HAMAP-Rule" id="MF_00187"/>
    </source>
</evidence>
<comment type="similarity">
    <text evidence="3">Belongs to the FdhD family.</text>
</comment>
<dbReference type="GO" id="GO:0006777">
    <property type="term" value="P:Mo-molybdopterin cofactor biosynthetic process"/>
    <property type="evidence" value="ECO:0007669"/>
    <property type="project" value="UniProtKB-UniRule"/>
</dbReference>
<dbReference type="EMBL" id="JACOGG010000005">
    <property type="protein sequence ID" value="MBC3934999.1"/>
    <property type="molecule type" value="Genomic_DNA"/>
</dbReference>
<evidence type="ECO:0000313" key="4">
    <source>
        <dbReference type="EMBL" id="MBC3934999.1"/>
    </source>
</evidence>
<dbReference type="NCBIfam" id="TIGR00129">
    <property type="entry name" value="fdhD_narQ"/>
    <property type="match status" value="1"/>
</dbReference>
<dbReference type="GO" id="GO:0016783">
    <property type="term" value="F:sulfurtransferase activity"/>
    <property type="evidence" value="ECO:0007669"/>
    <property type="project" value="InterPro"/>
</dbReference>
<dbReference type="PIRSF" id="PIRSF015626">
    <property type="entry name" value="FdhD"/>
    <property type="match status" value="1"/>
</dbReference>
<dbReference type="Proteomes" id="UP000612361">
    <property type="component" value="Unassembled WGS sequence"/>
</dbReference>
<dbReference type="PANTHER" id="PTHR30592:SF1">
    <property type="entry name" value="SULFUR CARRIER PROTEIN FDHD"/>
    <property type="match status" value="1"/>
</dbReference>
<evidence type="ECO:0000256" key="1">
    <source>
        <dbReference type="ARBA" id="ARBA00022490"/>
    </source>
</evidence>
<keyword evidence="1 3" id="KW-0963">Cytoplasm</keyword>
<dbReference type="AlphaFoldDB" id="A0A923KSJ5"/>
<dbReference type="Gene3D" id="3.10.20.10">
    <property type="match status" value="1"/>
</dbReference>